<comment type="caution">
    <text evidence="2">The sequence shown here is derived from an EMBL/GenBank/DDBJ whole genome shotgun (WGS) entry which is preliminary data.</text>
</comment>
<reference evidence="2 3" key="1">
    <citation type="journal article" date="2021" name="Elife">
        <title>Chloroplast acquisition without the gene transfer in kleptoplastic sea slugs, Plakobranchus ocellatus.</title>
        <authorList>
            <person name="Maeda T."/>
            <person name="Takahashi S."/>
            <person name="Yoshida T."/>
            <person name="Shimamura S."/>
            <person name="Takaki Y."/>
            <person name="Nagai Y."/>
            <person name="Toyoda A."/>
            <person name="Suzuki Y."/>
            <person name="Arimoto A."/>
            <person name="Ishii H."/>
            <person name="Satoh N."/>
            <person name="Nishiyama T."/>
            <person name="Hasebe M."/>
            <person name="Maruyama T."/>
            <person name="Minagawa J."/>
            <person name="Obokata J."/>
            <person name="Shigenobu S."/>
        </authorList>
    </citation>
    <scope>NUCLEOTIDE SEQUENCE [LARGE SCALE GENOMIC DNA]</scope>
</reference>
<dbReference type="Proteomes" id="UP000762676">
    <property type="component" value="Unassembled WGS sequence"/>
</dbReference>
<evidence type="ECO:0000313" key="3">
    <source>
        <dbReference type="Proteomes" id="UP000762676"/>
    </source>
</evidence>
<accession>A0AAV4G2E1</accession>
<sequence>MDYLEAPKYSSSAISRILLGGDKEENNFFSASSITRRIGATIEKRRRSLHINSSETLVKTPYSQTSVCNDSSSHLPQKQLSSKPSHKEPDTRKSRRTRKTKQNGSF</sequence>
<evidence type="ECO:0000256" key="1">
    <source>
        <dbReference type="SAM" id="MobiDB-lite"/>
    </source>
</evidence>
<proteinExistence type="predicted"/>
<feature type="compositionally biased region" description="Polar residues" evidence="1">
    <location>
        <begin position="51"/>
        <end position="83"/>
    </location>
</feature>
<protein>
    <submittedName>
        <fullName evidence="2">Uncharacterized protein</fullName>
    </submittedName>
</protein>
<evidence type="ECO:0000313" key="2">
    <source>
        <dbReference type="EMBL" id="GFR79391.1"/>
    </source>
</evidence>
<gene>
    <name evidence="2" type="ORF">ElyMa_004018900</name>
</gene>
<keyword evidence="3" id="KW-1185">Reference proteome</keyword>
<organism evidence="2 3">
    <name type="scientific">Elysia marginata</name>
    <dbReference type="NCBI Taxonomy" id="1093978"/>
    <lineage>
        <taxon>Eukaryota</taxon>
        <taxon>Metazoa</taxon>
        <taxon>Spiralia</taxon>
        <taxon>Lophotrochozoa</taxon>
        <taxon>Mollusca</taxon>
        <taxon>Gastropoda</taxon>
        <taxon>Heterobranchia</taxon>
        <taxon>Euthyneura</taxon>
        <taxon>Panpulmonata</taxon>
        <taxon>Sacoglossa</taxon>
        <taxon>Placobranchoidea</taxon>
        <taxon>Plakobranchidae</taxon>
        <taxon>Elysia</taxon>
    </lineage>
</organism>
<feature type="compositionally biased region" description="Basic residues" evidence="1">
    <location>
        <begin position="93"/>
        <end position="106"/>
    </location>
</feature>
<name>A0AAV4G2E1_9GAST</name>
<dbReference type="AlphaFoldDB" id="A0AAV4G2E1"/>
<dbReference type="EMBL" id="BMAT01008175">
    <property type="protein sequence ID" value="GFR79391.1"/>
    <property type="molecule type" value="Genomic_DNA"/>
</dbReference>
<feature type="region of interest" description="Disordered" evidence="1">
    <location>
        <begin position="51"/>
        <end position="106"/>
    </location>
</feature>